<dbReference type="AlphaFoldDB" id="A0A420HTP9"/>
<keyword evidence="1" id="KW-0812">Transmembrane</keyword>
<dbReference type="OrthoDB" id="5414615at2759"/>
<dbReference type="EMBL" id="MCFK01004761">
    <property type="protein sequence ID" value="RKF60796.1"/>
    <property type="molecule type" value="Genomic_DNA"/>
</dbReference>
<sequence length="314" mass="35853">MNTTLEKNTNCTTLPTNIKPNSNIGGIGVLTSFIITAAASILLSCIIVLREFRHKKKSIVARRMLLSLSDQQIITGIALMILGLIHIRDLSYHHFFILWMFSLLSTVTHVSTILALGNEIKRDWVRRWLRQAVISINFLLSFSYCAIIFKASGEDLFNEDETWISIVYLLNSSHDIPWTDTEASRVIIVGLQIMMLIISVFYLRVHIRGKKRIFLVKSICLLFFTLEGAIVTRSMMLEATDRNSLLNKEEEEDFGNFGQVLPVLLLILPIISAIEQYREKVKAPENYIETEATGIERATTFEPNPIWGKRMFLT</sequence>
<feature type="transmembrane region" description="Helical" evidence="1">
    <location>
        <begin position="215"/>
        <end position="236"/>
    </location>
</feature>
<comment type="caution">
    <text evidence="2">The sequence shown here is derived from an EMBL/GenBank/DDBJ whole genome shotgun (WGS) entry which is preliminary data.</text>
</comment>
<organism evidence="2 3">
    <name type="scientific">Erysiphe neolycopersici</name>
    <dbReference type="NCBI Taxonomy" id="212602"/>
    <lineage>
        <taxon>Eukaryota</taxon>
        <taxon>Fungi</taxon>
        <taxon>Dikarya</taxon>
        <taxon>Ascomycota</taxon>
        <taxon>Pezizomycotina</taxon>
        <taxon>Leotiomycetes</taxon>
        <taxon>Erysiphales</taxon>
        <taxon>Erysiphaceae</taxon>
        <taxon>Erysiphe</taxon>
    </lineage>
</organism>
<feature type="transmembrane region" description="Helical" evidence="1">
    <location>
        <begin position="93"/>
        <end position="116"/>
    </location>
</feature>
<feature type="transmembrane region" description="Helical" evidence="1">
    <location>
        <begin position="24"/>
        <end position="49"/>
    </location>
</feature>
<feature type="transmembrane region" description="Helical" evidence="1">
    <location>
        <begin position="183"/>
        <end position="203"/>
    </location>
</feature>
<evidence type="ECO:0000256" key="1">
    <source>
        <dbReference type="SAM" id="Phobius"/>
    </source>
</evidence>
<protein>
    <submittedName>
        <fullName evidence="2">Uncharacterized protein</fullName>
    </submittedName>
</protein>
<dbReference type="PANTHER" id="PTHR37577:SF1">
    <property type="entry name" value="INTEGRAL MEMBRANE PROTEIN"/>
    <property type="match status" value="1"/>
</dbReference>
<dbReference type="PANTHER" id="PTHR37577">
    <property type="entry name" value="INTEGRAL MEMBRANE PROTEIN"/>
    <property type="match status" value="1"/>
</dbReference>
<keyword evidence="3" id="KW-1185">Reference proteome</keyword>
<keyword evidence="1" id="KW-0472">Membrane</keyword>
<accession>A0A420HTP9</accession>
<keyword evidence="1" id="KW-1133">Transmembrane helix</keyword>
<gene>
    <name evidence="2" type="ORF">OnM2_047057</name>
</gene>
<evidence type="ECO:0000313" key="3">
    <source>
        <dbReference type="Proteomes" id="UP000286134"/>
    </source>
</evidence>
<evidence type="ECO:0000313" key="2">
    <source>
        <dbReference type="EMBL" id="RKF60796.1"/>
    </source>
</evidence>
<feature type="transmembrane region" description="Helical" evidence="1">
    <location>
        <begin position="70"/>
        <end position="87"/>
    </location>
</feature>
<dbReference type="Proteomes" id="UP000286134">
    <property type="component" value="Unassembled WGS sequence"/>
</dbReference>
<feature type="transmembrane region" description="Helical" evidence="1">
    <location>
        <begin position="128"/>
        <end position="149"/>
    </location>
</feature>
<reference evidence="2 3" key="1">
    <citation type="journal article" date="2018" name="BMC Genomics">
        <title>Comparative genome analyses reveal sequence features reflecting distinct modes of host-adaptation between dicot and monocot powdery mildew.</title>
        <authorList>
            <person name="Wu Y."/>
            <person name="Ma X."/>
            <person name="Pan Z."/>
            <person name="Kale S.D."/>
            <person name="Song Y."/>
            <person name="King H."/>
            <person name="Zhang Q."/>
            <person name="Presley C."/>
            <person name="Deng X."/>
            <person name="Wei C.I."/>
            <person name="Xiao S."/>
        </authorList>
    </citation>
    <scope>NUCLEOTIDE SEQUENCE [LARGE SCALE GENOMIC DNA]</scope>
    <source>
        <strain evidence="2">UMSG2</strain>
    </source>
</reference>
<proteinExistence type="predicted"/>
<name>A0A420HTP9_9PEZI</name>
<feature type="transmembrane region" description="Helical" evidence="1">
    <location>
        <begin position="256"/>
        <end position="274"/>
    </location>
</feature>
<dbReference type="InterPro" id="IPR053018">
    <property type="entry name" value="Elsinochrome_Biosynth-Asso"/>
</dbReference>